<sequence>MAVVEFYYDKIYGIFKFTSRVDMVCTSFSKLFDEYDSGSCNSLEGVSDGCSSSRGHLILGSSKQQSLDGFHE</sequence>
<protein>
    <submittedName>
        <fullName evidence="1">Uncharacterized protein</fullName>
    </submittedName>
</protein>
<dbReference type="EMBL" id="JACTNZ010000010">
    <property type="protein sequence ID" value="KAG5529301.1"/>
    <property type="molecule type" value="Genomic_DNA"/>
</dbReference>
<organism evidence="1 2">
    <name type="scientific">Rhododendron griersonianum</name>
    <dbReference type="NCBI Taxonomy" id="479676"/>
    <lineage>
        <taxon>Eukaryota</taxon>
        <taxon>Viridiplantae</taxon>
        <taxon>Streptophyta</taxon>
        <taxon>Embryophyta</taxon>
        <taxon>Tracheophyta</taxon>
        <taxon>Spermatophyta</taxon>
        <taxon>Magnoliopsida</taxon>
        <taxon>eudicotyledons</taxon>
        <taxon>Gunneridae</taxon>
        <taxon>Pentapetalae</taxon>
        <taxon>asterids</taxon>
        <taxon>Ericales</taxon>
        <taxon>Ericaceae</taxon>
        <taxon>Ericoideae</taxon>
        <taxon>Rhodoreae</taxon>
        <taxon>Rhododendron</taxon>
    </lineage>
</organism>
<keyword evidence="2" id="KW-1185">Reference proteome</keyword>
<gene>
    <name evidence="1" type="ORF">RHGRI_029861</name>
</gene>
<evidence type="ECO:0000313" key="1">
    <source>
        <dbReference type="EMBL" id="KAG5529301.1"/>
    </source>
</evidence>
<evidence type="ECO:0000313" key="2">
    <source>
        <dbReference type="Proteomes" id="UP000823749"/>
    </source>
</evidence>
<proteinExistence type="predicted"/>
<comment type="caution">
    <text evidence="1">The sequence shown here is derived from an EMBL/GenBank/DDBJ whole genome shotgun (WGS) entry which is preliminary data.</text>
</comment>
<reference evidence="1" key="1">
    <citation type="submission" date="2020-08" db="EMBL/GenBank/DDBJ databases">
        <title>Plant Genome Project.</title>
        <authorList>
            <person name="Zhang R.-G."/>
        </authorList>
    </citation>
    <scope>NUCLEOTIDE SEQUENCE</scope>
    <source>
        <strain evidence="1">WSP0</strain>
        <tissue evidence="1">Leaf</tissue>
    </source>
</reference>
<dbReference type="Proteomes" id="UP000823749">
    <property type="component" value="Chromosome 10"/>
</dbReference>
<accession>A0AAV6IKT1</accession>
<name>A0AAV6IKT1_9ERIC</name>
<dbReference type="AlphaFoldDB" id="A0AAV6IKT1"/>